<organism evidence="3 4">
    <name type="scientific">Solemya velum gill symbiont</name>
    <dbReference type="NCBI Taxonomy" id="2340"/>
    <lineage>
        <taxon>Bacteria</taxon>
        <taxon>Pseudomonadati</taxon>
        <taxon>Pseudomonadota</taxon>
        <taxon>Gammaproteobacteria</taxon>
        <taxon>sulfur-oxidizing symbionts</taxon>
    </lineage>
</organism>
<dbReference type="STRING" id="2340.JV46_17290"/>
<dbReference type="RefSeq" id="WP_052131907.1">
    <property type="nucleotide sequence ID" value="NZ_JRAA01000001.1"/>
</dbReference>
<dbReference type="GO" id="GO:0005737">
    <property type="term" value="C:cytoplasm"/>
    <property type="evidence" value="ECO:0007669"/>
    <property type="project" value="TreeGrafter"/>
</dbReference>
<dbReference type="OrthoDB" id="9774491at2"/>
<dbReference type="GeneID" id="86992700"/>
<dbReference type="PATRIC" id="fig|2340.3.peg.10"/>
<dbReference type="SUPFAM" id="SSF52540">
    <property type="entry name" value="P-loop containing nucleoside triphosphate hydrolases"/>
    <property type="match status" value="1"/>
</dbReference>
<dbReference type="GO" id="GO:0005524">
    <property type="term" value="F:ATP binding"/>
    <property type="evidence" value="ECO:0007669"/>
    <property type="project" value="UniProtKB-KW"/>
</dbReference>
<proteinExistence type="predicted"/>
<dbReference type="InterPro" id="IPR027417">
    <property type="entry name" value="P-loop_NTPase"/>
</dbReference>
<keyword evidence="1" id="KW-0547">Nucleotide-binding</keyword>
<sequence length="363" mass="41549">MAITAENAVASEGLSFEESFRLSLADRGIYLDNAQEAALSTLSLLVTGGKKGGWIKSLFSKDDKRGVYLWGEPGRGKTVLMDGYYELVDTSKRRVHFHEFLRDMHQRMALLSGSKERFKIATKEFCEGIDLLCFDEFHVHDIADSVFIGKVLEALLSHGIRIVATSNYQPDGLMPDPVSHERFKPTIALINKHFDIVHLDGKQDYRTQHEIDHSCFFDPLDARTERAFERLFKAMEPQTTIEVCHIEVANRWIECHAVGRKAVWTDFDMLCKAQRSYVDYLDLAEQFEVLMLSGMTARSLENPNTVKRFLWLIDVLYDKDKGLVLSSERNYEVMLNNASGVDDLNRTLSRLHEMSRTFKSPLP</sequence>
<dbReference type="GO" id="GO:0051301">
    <property type="term" value="P:cell division"/>
    <property type="evidence" value="ECO:0007669"/>
    <property type="project" value="TreeGrafter"/>
</dbReference>
<dbReference type="InterPro" id="IPR005654">
    <property type="entry name" value="ATPase_AFG1-like"/>
</dbReference>
<dbReference type="PANTHER" id="PTHR12169">
    <property type="entry name" value="ATPASE N2B"/>
    <property type="match status" value="1"/>
</dbReference>
<evidence type="ECO:0000256" key="2">
    <source>
        <dbReference type="ARBA" id="ARBA00022840"/>
    </source>
</evidence>
<dbReference type="NCBIfam" id="NF040713">
    <property type="entry name" value="ZapE"/>
    <property type="match status" value="1"/>
</dbReference>
<evidence type="ECO:0000256" key="1">
    <source>
        <dbReference type="ARBA" id="ARBA00022741"/>
    </source>
</evidence>
<dbReference type="Pfam" id="PF03969">
    <property type="entry name" value="AFG1_ATPase"/>
    <property type="match status" value="1"/>
</dbReference>
<protein>
    <submittedName>
        <fullName evidence="3">ATPase</fullName>
    </submittedName>
</protein>
<dbReference type="eggNOG" id="COG1485">
    <property type="taxonomic scope" value="Bacteria"/>
</dbReference>
<dbReference type="Gene3D" id="3.40.50.300">
    <property type="entry name" value="P-loop containing nucleotide triphosphate hydrolases"/>
    <property type="match status" value="1"/>
</dbReference>
<evidence type="ECO:0000313" key="4">
    <source>
        <dbReference type="Proteomes" id="UP000030856"/>
    </source>
</evidence>
<dbReference type="GO" id="GO:0032153">
    <property type="term" value="C:cell division site"/>
    <property type="evidence" value="ECO:0007669"/>
    <property type="project" value="TreeGrafter"/>
</dbReference>
<comment type="caution">
    <text evidence="3">The sequence shown here is derived from an EMBL/GenBank/DDBJ whole genome shotgun (WGS) entry which is preliminary data.</text>
</comment>
<evidence type="ECO:0000313" key="3">
    <source>
        <dbReference type="EMBL" id="KHF25489.1"/>
    </source>
</evidence>
<keyword evidence="2" id="KW-0067">ATP-binding</keyword>
<dbReference type="PANTHER" id="PTHR12169:SF6">
    <property type="entry name" value="AFG1-LIKE ATPASE"/>
    <property type="match status" value="1"/>
</dbReference>
<dbReference type="Proteomes" id="UP000030856">
    <property type="component" value="Unassembled WGS sequence"/>
</dbReference>
<name>A0A0B0HC91_SOVGS</name>
<accession>A0A0B0HC91</accession>
<dbReference type="EMBL" id="JRAA01000001">
    <property type="protein sequence ID" value="KHF25489.1"/>
    <property type="molecule type" value="Genomic_DNA"/>
</dbReference>
<dbReference type="GO" id="GO:0016887">
    <property type="term" value="F:ATP hydrolysis activity"/>
    <property type="evidence" value="ECO:0007669"/>
    <property type="project" value="InterPro"/>
</dbReference>
<dbReference type="AlphaFoldDB" id="A0A0B0HC91"/>
<keyword evidence="4" id="KW-1185">Reference proteome</keyword>
<gene>
    <name evidence="3" type="ORF">JV46_17290</name>
</gene>
<reference evidence="3 4" key="1">
    <citation type="journal article" date="2014" name="BMC Genomics">
        <title>The genome of the intracellular bacterium of the coastal bivalve, Solemya velum: a blueprint for thriving in and out of symbiosis.</title>
        <authorList>
            <person name="Dmytrenko O."/>
            <person name="Russell S.L."/>
            <person name="Loo W.T."/>
            <person name="Fontanez K.M."/>
            <person name="Liao L."/>
            <person name="Roeselers G."/>
            <person name="Sharma R."/>
            <person name="Stewart F.J."/>
            <person name="Newton I.L."/>
            <person name="Woyke T."/>
            <person name="Wu D."/>
            <person name="Lang J.M."/>
            <person name="Eisen J.A."/>
            <person name="Cavanaugh C.M."/>
        </authorList>
    </citation>
    <scope>NUCLEOTIDE SEQUENCE [LARGE SCALE GENOMIC DNA]</scope>
    <source>
        <strain evidence="3 4">WH</strain>
    </source>
</reference>